<dbReference type="RefSeq" id="WP_060750829.1">
    <property type="nucleotide sequence ID" value="NZ_LRPH01000061.1"/>
</dbReference>
<sequence length="146" mass="17236">MLEGWFSWFIVVWTVVLLGLMSIGGYFMFRKFLKRLPKEDGMSILDWEERYIDQTRHLWDNEQKQLLEELVSPVPELFRDVAKSKIAGKIGELALQENASKITQDLIIKGYIIATPKRDHKFLVKKLQEKKIDYSHYQSLLTKYPS</sequence>
<dbReference type="InterPro" id="IPR020203">
    <property type="entry name" value="YneK"/>
</dbReference>
<accession>A0A109G5F7</accession>
<proteinExistence type="predicted"/>
<reference evidence="2 3" key="1">
    <citation type="submission" date="2016-01" db="EMBL/GenBank/DDBJ databases">
        <authorList>
            <person name="McClelland M."/>
            <person name="Jain A."/>
            <person name="Saraogi P."/>
            <person name="Mendelson R."/>
            <person name="Westerman R."/>
            <person name="SanMiguel P."/>
            <person name="Csonka L."/>
        </authorList>
    </citation>
    <scope>NUCLEOTIDE SEQUENCE [LARGE SCALE GENOMIC DNA]</scope>
    <source>
        <strain evidence="2 3">PE8-15</strain>
    </source>
</reference>
<evidence type="ECO:0008006" key="4">
    <source>
        <dbReference type="Google" id="ProtNLM"/>
    </source>
</evidence>
<gene>
    <name evidence="2" type="ORF">AWW70_17960</name>
</gene>
<dbReference type="EMBL" id="LRPH01000061">
    <property type="protein sequence ID" value="KWU60593.1"/>
    <property type="molecule type" value="Genomic_DNA"/>
</dbReference>
<keyword evidence="1" id="KW-1133">Transmembrane helix</keyword>
<name>A0A109G5F7_BACMY</name>
<evidence type="ECO:0000256" key="1">
    <source>
        <dbReference type="SAM" id="Phobius"/>
    </source>
</evidence>
<keyword evidence="1" id="KW-0812">Transmembrane</keyword>
<evidence type="ECO:0000313" key="3">
    <source>
        <dbReference type="Proteomes" id="UP000065797"/>
    </source>
</evidence>
<keyword evidence="1" id="KW-0472">Membrane</keyword>
<evidence type="ECO:0000313" key="2">
    <source>
        <dbReference type="EMBL" id="KWU60593.1"/>
    </source>
</evidence>
<organism evidence="2 3">
    <name type="scientific">Bacillus mycoides</name>
    <dbReference type="NCBI Taxonomy" id="1405"/>
    <lineage>
        <taxon>Bacteria</taxon>
        <taxon>Bacillati</taxon>
        <taxon>Bacillota</taxon>
        <taxon>Bacilli</taxon>
        <taxon>Bacillales</taxon>
        <taxon>Bacillaceae</taxon>
        <taxon>Bacillus</taxon>
        <taxon>Bacillus cereus group</taxon>
    </lineage>
</organism>
<feature type="transmembrane region" description="Helical" evidence="1">
    <location>
        <begin position="6"/>
        <end position="29"/>
    </location>
</feature>
<protein>
    <recommendedName>
        <fullName evidence="4">DUF2621 domain-containing protein</fullName>
    </recommendedName>
</protein>
<dbReference type="Pfam" id="PF11084">
    <property type="entry name" value="DUF2621"/>
    <property type="match status" value="1"/>
</dbReference>
<comment type="caution">
    <text evidence="2">The sequence shown here is derived from an EMBL/GenBank/DDBJ whole genome shotgun (WGS) entry which is preliminary data.</text>
</comment>
<dbReference type="AlphaFoldDB" id="A0A109G5F7"/>
<dbReference type="Proteomes" id="UP000065797">
    <property type="component" value="Unassembled WGS sequence"/>
</dbReference>